<comment type="caution">
    <text evidence="2">The sequence shown here is derived from an EMBL/GenBank/DDBJ whole genome shotgun (WGS) entry which is preliminary data.</text>
</comment>
<feature type="signal peptide" evidence="1">
    <location>
        <begin position="1"/>
        <end position="29"/>
    </location>
</feature>
<organism evidence="2 3">
    <name type="scientific">Colletotrichum abscissum</name>
    <dbReference type="NCBI Taxonomy" id="1671311"/>
    <lineage>
        <taxon>Eukaryota</taxon>
        <taxon>Fungi</taxon>
        <taxon>Dikarya</taxon>
        <taxon>Ascomycota</taxon>
        <taxon>Pezizomycotina</taxon>
        <taxon>Sordariomycetes</taxon>
        <taxon>Hypocreomycetidae</taxon>
        <taxon>Glomerellales</taxon>
        <taxon>Glomerellaceae</taxon>
        <taxon>Colletotrichum</taxon>
        <taxon>Colletotrichum acutatum species complex</taxon>
    </lineage>
</organism>
<name>A0A9P9XEE9_9PEZI</name>
<evidence type="ECO:0000313" key="3">
    <source>
        <dbReference type="Proteomes" id="UP001056436"/>
    </source>
</evidence>
<evidence type="ECO:0000256" key="1">
    <source>
        <dbReference type="SAM" id="SignalP"/>
    </source>
</evidence>
<gene>
    <name evidence="2" type="ORF">CABS02_07288</name>
</gene>
<dbReference type="Proteomes" id="UP001056436">
    <property type="component" value="Unassembled WGS sequence"/>
</dbReference>
<evidence type="ECO:0000313" key="2">
    <source>
        <dbReference type="EMBL" id="KAI3551401.1"/>
    </source>
</evidence>
<proteinExistence type="predicted"/>
<accession>A0A9P9XEE9</accession>
<dbReference type="EMBL" id="SDAQ01000039">
    <property type="protein sequence ID" value="KAI3551401.1"/>
    <property type="molecule type" value="Genomic_DNA"/>
</dbReference>
<keyword evidence="1" id="KW-0732">Signal</keyword>
<reference evidence="2" key="1">
    <citation type="submission" date="2019-01" db="EMBL/GenBank/DDBJ databases">
        <title>Colletotrichum abscissum LGMF1257.</title>
        <authorList>
            <person name="Baroncelli R."/>
        </authorList>
    </citation>
    <scope>NUCLEOTIDE SEQUENCE</scope>
    <source>
        <strain evidence="2">Ca142</strain>
    </source>
</reference>
<dbReference type="AlphaFoldDB" id="A0A9P9XEE9"/>
<sequence length="351" mass="38656">MSSTSNSFGASGLRLLLSWAVLQVALVGASPTPVARPDTLPYPDHEPLAKRVVGQFPSFPNDYSGRVQKGVYLRTLMPLSDAEATRHNRGVSVASPWQNQAAVEQWGWTREINWAPFNTNGGDEFSDGDDFDQFETSPGFGNLMDDVFADPSHPVDPMENGLSTFLHANDFTLRDGSWGEQPSQASYQNVFNPRSGAIIFDRDFSPRYQIAESGAGDVPELEQLSDLAYFQWLDACAAKRVRPNNINLIFQSHITYVPSFNLIAQALYDAGYRRVPGWGERATFSMDSRPGLAILGSTHGAAPALFLIQHKATFGRKVITEVTVWGGASGFSFRANPEVETLNLRFTVRDA</sequence>
<keyword evidence="3" id="KW-1185">Reference proteome</keyword>
<protein>
    <submittedName>
        <fullName evidence="2">Uncharacterized protein</fullName>
    </submittedName>
</protein>
<feature type="chain" id="PRO_5040333668" evidence="1">
    <location>
        <begin position="30"/>
        <end position="351"/>
    </location>
</feature>
<dbReference type="OrthoDB" id="5337308at2759"/>